<dbReference type="InterPro" id="IPR017452">
    <property type="entry name" value="GPCR_Rhodpsn_7TM"/>
</dbReference>
<evidence type="ECO:0000256" key="4">
    <source>
        <dbReference type="ARBA" id="ARBA00022692"/>
    </source>
</evidence>
<keyword evidence="7" id="KW-0807">Transducer</keyword>
<evidence type="ECO:0000256" key="2">
    <source>
        <dbReference type="ARBA" id="ARBA00022475"/>
    </source>
</evidence>
<evidence type="ECO:0000256" key="6">
    <source>
        <dbReference type="ARBA" id="ARBA00023136"/>
    </source>
</evidence>
<organism evidence="10 11">
    <name type="scientific">Camelus dromedarius</name>
    <name type="common">Dromedary</name>
    <name type="synonym">Arabian camel</name>
    <dbReference type="NCBI Taxonomy" id="9838"/>
    <lineage>
        <taxon>Eukaryota</taxon>
        <taxon>Metazoa</taxon>
        <taxon>Chordata</taxon>
        <taxon>Craniata</taxon>
        <taxon>Vertebrata</taxon>
        <taxon>Euteleostomi</taxon>
        <taxon>Mammalia</taxon>
        <taxon>Eutheria</taxon>
        <taxon>Laurasiatheria</taxon>
        <taxon>Artiodactyla</taxon>
        <taxon>Tylopoda</taxon>
        <taxon>Camelidae</taxon>
        <taxon>Camelus</taxon>
    </lineage>
</organism>
<dbReference type="SUPFAM" id="SSF81321">
    <property type="entry name" value="Family A G protein-coupled receptor-like"/>
    <property type="match status" value="1"/>
</dbReference>
<feature type="transmembrane region" description="Helical" evidence="8">
    <location>
        <begin position="25"/>
        <end position="51"/>
    </location>
</feature>
<name>A0A5N4E005_CAMDR</name>
<evidence type="ECO:0000256" key="1">
    <source>
        <dbReference type="ARBA" id="ARBA00004651"/>
    </source>
</evidence>
<feature type="domain" description="G-protein coupled receptors family 1 profile" evidence="9">
    <location>
        <begin position="41"/>
        <end position="104"/>
    </location>
</feature>
<evidence type="ECO:0000256" key="7">
    <source>
        <dbReference type="ARBA" id="ARBA00023224"/>
    </source>
</evidence>
<dbReference type="Gene3D" id="1.20.1070.10">
    <property type="entry name" value="Rhodopsin 7-helix transmembrane proteins"/>
    <property type="match status" value="1"/>
</dbReference>
<comment type="caution">
    <text evidence="10">The sequence shown here is derived from an EMBL/GenBank/DDBJ whole genome shotgun (WGS) entry which is preliminary data.</text>
</comment>
<accession>A0A5N4E005</accession>
<dbReference type="EMBL" id="JWIN03000007">
    <property type="protein sequence ID" value="KAB1276665.1"/>
    <property type="molecule type" value="Genomic_DNA"/>
</dbReference>
<dbReference type="Proteomes" id="UP000299084">
    <property type="component" value="Unassembled WGS sequence"/>
</dbReference>
<dbReference type="GO" id="GO:0005886">
    <property type="term" value="C:plasma membrane"/>
    <property type="evidence" value="ECO:0007669"/>
    <property type="project" value="UniProtKB-SubCell"/>
</dbReference>
<evidence type="ECO:0000256" key="5">
    <source>
        <dbReference type="ARBA" id="ARBA00022989"/>
    </source>
</evidence>
<dbReference type="GO" id="GO:0004984">
    <property type="term" value="F:olfactory receptor activity"/>
    <property type="evidence" value="ECO:0007669"/>
    <property type="project" value="InterPro"/>
</dbReference>
<protein>
    <submittedName>
        <fullName evidence="10">Olfactory receptor 2F1</fullName>
    </submittedName>
</protein>
<keyword evidence="10" id="KW-0675">Receptor</keyword>
<dbReference type="PROSITE" id="PS50262">
    <property type="entry name" value="G_PROTEIN_RECEP_F1_2"/>
    <property type="match status" value="1"/>
</dbReference>
<evidence type="ECO:0000313" key="11">
    <source>
        <dbReference type="Proteomes" id="UP000299084"/>
    </source>
</evidence>
<reference evidence="10 11" key="1">
    <citation type="journal article" date="2019" name="Mol. Ecol. Resour.">
        <title>Improving Illumina assemblies with Hi-C and long reads: an example with the North African dromedary.</title>
        <authorList>
            <person name="Elbers J.P."/>
            <person name="Rogers M.F."/>
            <person name="Perelman P.L."/>
            <person name="Proskuryakova A.A."/>
            <person name="Serdyukova N.A."/>
            <person name="Johnson W.E."/>
            <person name="Horin P."/>
            <person name="Corander J."/>
            <person name="Murphy D."/>
            <person name="Burger P.A."/>
        </authorList>
    </citation>
    <scope>NUCLEOTIDE SEQUENCE [LARGE SCALE GENOMIC DNA]</scope>
    <source>
        <strain evidence="10">Drom800</strain>
        <tissue evidence="10">Blood</tissue>
    </source>
</reference>
<keyword evidence="11" id="KW-1185">Reference proteome</keyword>
<comment type="subcellular location">
    <subcellularLocation>
        <location evidence="1">Cell membrane</location>
        <topology evidence="1">Multi-pass membrane protein</topology>
    </subcellularLocation>
</comment>
<evidence type="ECO:0000259" key="9">
    <source>
        <dbReference type="PROSITE" id="PS50262"/>
    </source>
</evidence>
<evidence type="ECO:0000313" key="10">
    <source>
        <dbReference type="EMBL" id="KAB1276665.1"/>
    </source>
</evidence>
<dbReference type="PANTHER" id="PTHR26453">
    <property type="entry name" value="OLFACTORY RECEPTOR"/>
    <property type="match status" value="1"/>
</dbReference>
<dbReference type="InterPro" id="IPR000725">
    <property type="entry name" value="Olfact_rcpt"/>
</dbReference>
<dbReference type="AlphaFoldDB" id="A0A5N4E005"/>
<proteinExistence type="predicted"/>
<keyword evidence="5 8" id="KW-1133">Transmembrane helix</keyword>
<dbReference type="GO" id="GO:0007186">
    <property type="term" value="P:G protein-coupled receptor signaling pathway"/>
    <property type="evidence" value="ECO:0007669"/>
    <property type="project" value="InterPro"/>
</dbReference>
<keyword evidence="4 8" id="KW-0812">Transmembrane</keyword>
<evidence type="ECO:0000256" key="3">
    <source>
        <dbReference type="ARBA" id="ARBA00022606"/>
    </source>
</evidence>
<keyword evidence="2" id="KW-1003">Cell membrane</keyword>
<dbReference type="Pfam" id="PF13853">
    <property type="entry name" value="7tm_4"/>
    <property type="match status" value="1"/>
</dbReference>
<sequence>MRTDNLTQVSESVLMGLSRDRQIQAGLFVLFGAAYLLTLLGNGLIILLIWLDARLHLPMYFFLCHLSVVDICYTTSGVPQMLAHFLLEKKTISFTRLEPSTSSP</sequence>
<gene>
    <name evidence="10" type="ORF">Cadr_000008558</name>
</gene>
<keyword evidence="6 8" id="KW-0472">Membrane</keyword>
<evidence type="ECO:0000256" key="8">
    <source>
        <dbReference type="SAM" id="Phobius"/>
    </source>
</evidence>
<feature type="transmembrane region" description="Helical" evidence="8">
    <location>
        <begin position="57"/>
        <end position="87"/>
    </location>
</feature>
<keyword evidence="3" id="KW-0716">Sensory transduction</keyword>